<sequence>MDNRDFYRALHTPPPIPSMPHSAFGVSTEPNWSGLWRRKLALDKDVLPVLSDLKFRLQHNSFDARSKYQWRPVDVGCVHCCPAIETPRHQFWDCLYAQRLWSLFLPTLQSATASPLSWEAVVYLMNIQLTPSASQTVGPHN</sequence>
<organism evidence="1 2">
    <name type="scientific">Peronospora effusa</name>
    <dbReference type="NCBI Taxonomy" id="542832"/>
    <lineage>
        <taxon>Eukaryota</taxon>
        <taxon>Sar</taxon>
        <taxon>Stramenopiles</taxon>
        <taxon>Oomycota</taxon>
        <taxon>Peronosporomycetes</taxon>
        <taxon>Peronosporales</taxon>
        <taxon>Peronosporaceae</taxon>
        <taxon>Peronospora</taxon>
    </lineage>
</organism>
<keyword evidence="2" id="KW-1185">Reference proteome</keyword>
<evidence type="ECO:0000313" key="2">
    <source>
        <dbReference type="Proteomes" id="UP000282087"/>
    </source>
</evidence>
<gene>
    <name evidence="1" type="ORF">DD238_006313</name>
</gene>
<comment type="caution">
    <text evidence="1">The sequence shown here is derived from an EMBL/GenBank/DDBJ whole genome shotgun (WGS) entry which is preliminary data.</text>
</comment>
<dbReference type="EMBL" id="QLLG01000810">
    <property type="protein sequence ID" value="RMX62095.1"/>
    <property type="molecule type" value="Genomic_DNA"/>
</dbReference>
<dbReference type="AlphaFoldDB" id="A0A3M6V6M4"/>
<dbReference type="Proteomes" id="UP000282087">
    <property type="component" value="Unassembled WGS sequence"/>
</dbReference>
<dbReference type="VEuPathDB" id="FungiDB:DD237_003606"/>
<protein>
    <recommendedName>
        <fullName evidence="3">Reverse transcriptase zinc-binding domain-containing protein</fullName>
    </recommendedName>
</protein>
<evidence type="ECO:0000313" key="1">
    <source>
        <dbReference type="EMBL" id="RMX62095.1"/>
    </source>
</evidence>
<accession>A0A3M6V6M4</accession>
<evidence type="ECO:0008006" key="3">
    <source>
        <dbReference type="Google" id="ProtNLM"/>
    </source>
</evidence>
<reference evidence="1 2" key="1">
    <citation type="submission" date="2018-06" db="EMBL/GenBank/DDBJ databases">
        <title>Comparative genomics of downy mildews reveals potential adaptations to biotrophy.</title>
        <authorList>
            <person name="Fletcher K."/>
            <person name="Klosterman S.J."/>
            <person name="Derevnina L."/>
            <person name="Martin F."/>
            <person name="Koike S."/>
            <person name="Reyes Chin-Wo S."/>
            <person name="Mou B."/>
            <person name="Michelmore R."/>
        </authorList>
    </citation>
    <scope>NUCLEOTIDE SEQUENCE [LARGE SCALE GENOMIC DNA]</scope>
    <source>
        <strain evidence="1 2">R14</strain>
    </source>
</reference>
<proteinExistence type="predicted"/>
<name>A0A3M6V6M4_9STRA</name>